<gene>
    <name evidence="1" type="ORF">PIB30_042408</name>
</gene>
<dbReference type="Proteomes" id="UP001341840">
    <property type="component" value="Unassembled WGS sequence"/>
</dbReference>
<keyword evidence="2" id="KW-1185">Reference proteome</keyword>
<sequence length="141" mass="15898">MEASSQVIITQSFWIQSVYFTNSLKMVADEDFLAVFPGVAPSSVVLLTESDSASVIGTDSYRGGTLSKERWSSSFRVRMVSITLLYQVEKLLSSSLSESGTRAFLRLICEETMRNMVDRFFELLIPCDGYCYGRNLMKMNL</sequence>
<protein>
    <submittedName>
        <fullName evidence="1">Uncharacterized protein</fullName>
    </submittedName>
</protein>
<evidence type="ECO:0000313" key="2">
    <source>
        <dbReference type="Proteomes" id="UP001341840"/>
    </source>
</evidence>
<dbReference type="EMBL" id="JASCZI010241896">
    <property type="protein sequence ID" value="MED6208144.1"/>
    <property type="molecule type" value="Genomic_DNA"/>
</dbReference>
<name>A0ABU6YDK3_9FABA</name>
<proteinExistence type="predicted"/>
<evidence type="ECO:0000313" key="1">
    <source>
        <dbReference type="EMBL" id="MED6208144.1"/>
    </source>
</evidence>
<accession>A0ABU6YDK3</accession>
<comment type="caution">
    <text evidence="1">The sequence shown here is derived from an EMBL/GenBank/DDBJ whole genome shotgun (WGS) entry which is preliminary data.</text>
</comment>
<organism evidence="1 2">
    <name type="scientific">Stylosanthes scabra</name>
    <dbReference type="NCBI Taxonomy" id="79078"/>
    <lineage>
        <taxon>Eukaryota</taxon>
        <taxon>Viridiplantae</taxon>
        <taxon>Streptophyta</taxon>
        <taxon>Embryophyta</taxon>
        <taxon>Tracheophyta</taxon>
        <taxon>Spermatophyta</taxon>
        <taxon>Magnoliopsida</taxon>
        <taxon>eudicotyledons</taxon>
        <taxon>Gunneridae</taxon>
        <taxon>Pentapetalae</taxon>
        <taxon>rosids</taxon>
        <taxon>fabids</taxon>
        <taxon>Fabales</taxon>
        <taxon>Fabaceae</taxon>
        <taxon>Papilionoideae</taxon>
        <taxon>50 kb inversion clade</taxon>
        <taxon>dalbergioids sensu lato</taxon>
        <taxon>Dalbergieae</taxon>
        <taxon>Pterocarpus clade</taxon>
        <taxon>Stylosanthes</taxon>
    </lineage>
</organism>
<reference evidence="1 2" key="1">
    <citation type="journal article" date="2023" name="Plants (Basel)">
        <title>Bridging the Gap: Combining Genomics and Transcriptomics Approaches to Understand Stylosanthes scabra, an Orphan Legume from the Brazilian Caatinga.</title>
        <authorList>
            <person name="Ferreira-Neto J.R.C."/>
            <person name="da Silva M.D."/>
            <person name="Binneck E."/>
            <person name="de Melo N.F."/>
            <person name="da Silva R.H."/>
            <person name="de Melo A.L.T.M."/>
            <person name="Pandolfi V."/>
            <person name="Bustamante F.O."/>
            <person name="Brasileiro-Vidal A.C."/>
            <person name="Benko-Iseppon A.M."/>
        </authorList>
    </citation>
    <scope>NUCLEOTIDE SEQUENCE [LARGE SCALE GENOMIC DNA]</scope>
    <source>
        <tissue evidence="1">Leaves</tissue>
    </source>
</reference>